<dbReference type="AlphaFoldDB" id="A0A381WGU6"/>
<keyword evidence="1" id="KW-0472">Membrane</keyword>
<proteinExistence type="predicted"/>
<dbReference type="EMBL" id="UINC01011657">
    <property type="protein sequence ID" value="SVA51308.1"/>
    <property type="molecule type" value="Genomic_DNA"/>
</dbReference>
<evidence type="ECO:0000256" key="1">
    <source>
        <dbReference type="SAM" id="Phobius"/>
    </source>
</evidence>
<feature type="transmembrane region" description="Helical" evidence="1">
    <location>
        <begin position="43"/>
        <end position="61"/>
    </location>
</feature>
<name>A0A381WGU6_9ZZZZ</name>
<gene>
    <name evidence="2" type="ORF">METZ01_LOCUS104162</name>
</gene>
<accession>A0A381WGU6</accession>
<keyword evidence="1" id="KW-0812">Transmembrane</keyword>
<feature type="transmembrane region" description="Helical" evidence="1">
    <location>
        <begin position="12"/>
        <end position="31"/>
    </location>
</feature>
<reference evidence="2" key="1">
    <citation type="submission" date="2018-05" db="EMBL/GenBank/DDBJ databases">
        <authorList>
            <person name="Lanie J.A."/>
            <person name="Ng W.-L."/>
            <person name="Kazmierczak K.M."/>
            <person name="Andrzejewski T.M."/>
            <person name="Davidsen T.M."/>
            <person name="Wayne K.J."/>
            <person name="Tettelin H."/>
            <person name="Glass J.I."/>
            <person name="Rusch D."/>
            <person name="Podicherti R."/>
            <person name="Tsui H.-C.T."/>
            <person name="Winkler M.E."/>
        </authorList>
    </citation>
    <scope>NUCLEOTIDE SEQUENCE</scope>
</reference>
<protein>
    <submittedName>
        <fullName evidence="2">Uncharacterized protein</fullName>
    </submittedName>
</protein>
<organism evidence="2">
    <name type="scientific">marine metagenome</name>
    <dbReference type="NCBI Taxonomy" id="408172"/>
    <lineage>
        <taxon>unclassified sequences</taxon>
        <taxon>metagenomes</taxon>
        <taxon>ecological metagenomes</taxon>
    </lineage>
</organism>
<feature type="transmembrane region" description="Helical" evidence="1">
    <location>
        <begin position="73"/>
        <end position="92"/>
    </location>
</feature>
<feature type="transmembrane region" description="Helical" evidence="1">
    <location>
        <begin position="136"/>
        <end position="152"/>
    </location>
</feature>
<feature type="transmembrane region" description="Helical" evidence="1">
    <location>
        <begin position="98"/>
        <end position="115"/>
    </location>
</feature>
<keyword evidence="1" id="KW-1133">Transmembrane helix</keyword>
<evidence type="ECO:0000313" key="2">
    <source>
        <dbReference type="EMBL" id="SVA51308.1"/>
    </source>
</evidence>
<sequence>MNNKNLRERYFTGRVYIALSPAIFLAAIVWFTPDLIAIKLAHFFQVYLSLLLFFSCSYLLSQARIPASLFSKELALALALILLILVIGGGVLTYYLNPVYGLSFLLACLLALNLFKLSNYTKVQIPYWFKELIRKGNIMLCICLIVMLGYWLNPYSEPLSYLIK</sequence>